<evidence type="ECO:0000256" key="1">
    <source>
        <dbReference type="ARBA" id="ARBA00022729"/>
    </source>
</evidence>
<dbReference type="InterPro" id="IPR050280">
    <property type="entry name" value="OMP_Chaperone_SurA"/>
</dbReference>
<dbReference type="InterPro" id="IPR027304">
    <property type="entry name" value="Trigger_fact/SurA_dom_sf"/>
</dbReference>
<protein>
    <recommendedName>
        <fullName evidence="4">PpiC domain-containing protein</fullName>
    </recommendedName>
</protein>
<name>A0A5K7YIM7_9BACT</name>
<dbReference type="SUPFAM" id="SSF54534">
    <property type="entry name" value="FKBP-like"/>
    <property type="match status" value="1"/>
</dbReference>
<keyword evidence="2" id="KW-0697">Rotamase</keyword>
<evidence type="ECO:0000256" key="3">
    <source>
        <dbReference type="SAM" id="SignalP"/>
    </source>
</evidence>
<evidence type="ECO:0000256" key="2">
    <source>
        <dbReference type="PROSITE-ProRule" id="PRU00278"/>
    </source>
</evidence>
<reference evidence="5 6" key="1">
    <citation type="submission" date="2019-11" db="EMBL/GenBank/DDBJ databases">
        <title>Comparative genomics of hydrocarbon-degrading Desulfosarcina strains.</title>
        <authorList>
            <person name="Watanabe M."/>
            <person name="Kojima H."/>
            <person name="Fukui M."/>
        </authorList>
    </citation>
    <scope>NUCLEOTIDE SEQUENCE [LARGE SCALE GENOMIC DNA]</scope>
    <source>
        <strain evidence="5 6">PL12</strain>
    </source>
</reference>
<proteinExistence type="predicted"/>
<dbReference type="AlphaFoldDB" id="A0A5K7YIM7"/>
<evidence type="ECO:0000313" key="5">
    <source>
        <dbReference type="EMBL" id="BBO67729.1"/>
    </source>
</evidence>
<dbReference type="SUPFAM" id="SSF109998">
    <property type="entry name" value="Triger factor/SurA peptide-binding domain-like"/>
    <property type="match status" value="1"/>
</dbReference>
<dbReference type="Gene3D" id="3.10.50.40">
    <property type="match status" value="1"/>
</dbReference>
<dbReference type="InterPro" id="IPR046357">
    <property type="entry name" value="PPIase_dom_sf"/>
</dbReference>
<dbReference type="PANTHER" id="PTHR47637:SF1">
    <property type="entry name" value="CHAPERONE SURA"/>
    <property type="match status" value="1"/>
</dbReference>
<dbReference type="GO" id="GO:0003755">
    <property type="term" value="F:peptidyl-prolyl cis-trans isomerase activity"/>
    <property type="evidence" value="ECO:0007669"/>
    <property type="project" value="UniProtKB-KW"/>
</dbReference>
<dbReference type="RefSeq" id="WP_167527666.1">
    <property type="nucleotide sequence ID" value="NZ_AP021874.1"/>
</dbReference>
<evidence type="ECO:0000259" key="4">
    <source>
        <dbReference type="PROSITE" id="PS50198"/>
    </source>
</evidence>
<dbReference type="KEGG" id="dalk:DSCA_16590"/>
<dbReference type="Gene3D" id="1.10.4030.10">
    <property type="entry name" value="Porin chaperone SurA, peptide-binding domain"/>
    <property type="match status" value="1"/>
</dbReference>
<feature type="chain" id="PRO_5024276597" description="PpiC domain-containing protein" evidence="3">
    <location>
        <begin position="27"/>
        <end position="330"/>
    </location>
</feature>
<keyword evidence="6" id="KW-1185">Reference proteome</keyword>
<sequence>MTLERNVFLNILIVMSMLVFSATATASSAAEVLDRIVAVVNEDIILLSELRQRMVPFAQRIRQQGFTEDQERQMLFKLREDLLNRLVDEKLTDQEIERNDIRVDEAAIDNTIERIKAANYFTDEDLRDFLQKEQMTMEQYREKIREQVLRTRLVNYRVKSKIVITDDEILAYYDSHPELYGGKIRYHLRNILMRVPEFSTDAEKAGIHERMQQLRSRIEAGESFADLARTDSQSPAAADGGDIGEFDEETLSPQIRAAIEGLKPGRTTGVLDTDQGFQLFYVEAISRTEGKPLESVRAEIHQKLFAEVVDQKFISWLEDLRNGSHIKIIN</sequence>
<dbReference type="Pfam" id="PF13624">
    <property type="entry name" value="SurA_N_3"/>
    <property type="match status" value="1"/>
</dbReference>
<evidence type="ECO:0000313" key="6">
    <source>
        <dbReference type="Proteomes" id="UP000427906"/>
    </source>
</evidence>
<dbReference type="PANTHER" id="PTHR47637">
    <property type="entry name" value="CHAPERONE SURA"/>
    <property type="match status" value="1"/>
</dbReference>
<organism evidence="5 6">
    <name type="scientific">Desulfosarcina alkanivorans</name>
    <dbReference type="NCBI Taxonomy" id="571177"/>
    <lineage>
        <taxon>Bacteria</taxon>
        <taxon>Pseudomonadati</taxon>
        <taxon>Thermodesulfobacteriota</taxon>
        <taxon>Desulfobacteria</taxon>
        <taxon>Desulfobacterales</taxon>
        <taxon>Desulfosarcinaceae</taxon>
        <taxon>Desulfosarcina</taxon>
    </lineage>
</organism>
<keyword evidence="1 3" id="KW-0732">Signal</keyword>
<dbReference type="PROSITE" id="PS50198">
    <property type="entry name" value="PPIC_PPIASE_2"/>
    <property type="match status" value="1"/>
</dbReference>
<keyword evidence="2" id="KW-0413">Isomerase</keyword>
<gene>
    <name evidence="5" type="ORF">DSCA_16590</name>
</gene>
<dbReference type="Pfam" id="PF00639">
    <property type="entry name" value="Rotamase"/>
    <property type="match status" value="1"/>
</dbReference>
<dbReference type="EMBL" id="AP021874">
    <property type="protein sequence ID" value="BBO67729.1"/>
    <property type="molecule type" value="Genomic_DNA"/>
</dbReference>
<feature type="domain" description="PpiC" evidence="4">
    <location>
        <begin position="183"/>
        <end position="284"/>
    </location>
</feature>
<accession>A0A5K7YIM7</accession>
<feature type="signal peptide" evidence="3">
    <location>
        <begin position="1"/>
        <end position="26"/>
    </location>
</feature>
<dbReference type="Proteomes" id="UP000427906">
    <property type="component" value="Chromosome"/>
</dbReference>
<dbReference type="InterPro" id="IPR000297">
    <property type="entry name" value="PPIase_PpiC"/>
</dbReference>